<evidence type="ECO:0000256" key="4">
    <source>
        <dbReference type="ARBA" id="ARBA00023163"/>
    </source>
</evidence>
<dbReference type="FunFam" id="1.10.10.10:FF:000001">
    <property type="entry name" value="LysR family transcriptional regulator"/>
    <property type="match status" value="1"/>
</dbReference>
<evidence type="ECO:0000256" key="2">
    <source>
        <dbReference type="ARBA" id="ARBA00023015"/>
    </source>
</evidence>
<evidence type="ECO:0000313" key="6">
    <source>
        <dbReference type="EMBL" id="EKF20972.1"/>
    </source>
</evidence>
<dbReference type="PANTHER" id="PTHR30537">
    <property type="entry name" value="HTH-TYPE TRANSCRIPTIONAL REGULATOR"/>
    <property type="match status" value="1"/>
</dbReference>
<dbReference type="RefSeq" id="WP_008593301.1">
    <property type="nucleotide sequence ID" value="NZ_AMRM01000001.1"/>
</dbReference>
<organism evidence="6 7">
    <name type="scientific">Nitratireductor pacificus pht-3B</name>
    <dbReference type="NCBI Taxonomy" id="391937"/>
    <lineage>
        <taxon>Bacteria</taxon>
        <taxon>Pseudomonadati</taxon>
        <taxon>Pseudomonadota</taxon>
        <taxon>Alphaproteobacteria</taxon>
        <taxon>Hyphomicrobiales</taxon>
        <taxon>Phyllobacteriaceae</taxon>
        <taxon>Nitratireductor</taxon>
    </lineage>
</organism>
<dbReference type="InterPro" id="IPR005119">
    <property type="entry name" value="LysR_subst-bd"/>
</dbReference>
<dbReference type="Pfam" id="PF03466">
    <property type="entry name" value="LysR_substrate"/>
    <property type="match status" value="1"/>
</dbReference>
<accession>K2MU83</accession>
<dbReference type="PATRIC" id="fig|391937.3.peg.270"/>
<evidence type="ECO:0000256" key="1">
    <source>
        <dbReference type="ARBA" id="ARBA00009437"/>
    </source>
</evidence>
<dbReference type="InterPro" id="IPR036390">
    <property type="entry name" value="WH_DNA-bd_sf"/>
</dbReference>
<comment type="caution">
    <text evidence="6">The sequence shown here is derived from an EMBL/GenBank/DDBJ whole genome shotgun (WGS) entry which is preliminary data.</text>
</comment>
<name>K2MU83_9HYPH</name>
<dbReference type="GO" id="GO:0003700">
    <property type="term" value="F:DNA-binding transcription factor activity"/>
    <property type="evidence" value="ECO:0007669"/>
    <property type="project" value="InterPro"/>
</dbReference>
<dbReference type="CDD" id="cd08422">
    <property type="entry name" value="PBP2_CrgA_like"/>
    <property type="match status" value="1"/>
</dbReference>
<comment type="similarity">
    <text evidence="1">Belongs to the LysR transcriptional regulatory family.</text>
</comment>
<dbReference type="FunFam" id="3.40.190.290:FF:000001">
    <property type="entry name" value="Transcriptional regulator, LysR family"/>
    <property type="match status" value="1"/>
</dbReference>
<keyword evidence="7" id="KW-1185">Reference proteome</keyword>
<protein>
    <submittedName>
        <fullName evidence="6">LysR family transcriptional regulator</fullName>
    </submittedName>
</protein>
<dbReference type="SUPFAM" id="SSF53850">
    <property type="entry name" value="Periplasmic binding protein-like II"/>
    <property type="match status" value="1"/>
</dbReference>
<dbReference type="PANTHER" id="PTHR30537:SF5">
    <property type="entry name" value="HTH-TYPE TRANSCRIPTIONAL ACTIVATOR TTDR-RELATED"/>
    <property type="match status" value="1"/>
</dbReference>
<evidence type="ECO:0000256" key="3">
    <source>
        <dbReference type="ARBA" id="ARBA00023125"/>
    </source>
</evidence>
<dbReference type="Gene3D" id="1.10.10.10">
    <property type="entry name" value="Winged helix-like DNA-binding domain superfamily/Winged helix DNA-binding domain"/>
    <property type="match status" value="1"/>
</dbReference>
<proteinExistence type="inferred from homology"/>
<dbReference type="Proteomes" id="UP000006786">
    <property type="component" value="Unassembled WGS sequence"/>
</dbReference>
<evidence type="ECO:0000259" key="5">
    <source>
        <dbReference type="PROSITE" id="PS50931"/>
    </source>
</evidence>
<keyword evidence="4" id="KW-0804">Transcription</keyword>
<dbReference type="eggNOG" id="COG0583">
    <property type="taxonomic scope" value="Bacteria"/>
</dbReference>
<dbReference type="InterPro" id="IPR000847">
    <property type="entry name" value="LysR_HTH_N"/>
</dbReference>
<dbReference type="EMBL" id="AMRM01000001">
    <property type="protein sequence ID" value="EKF20972.1"/>
    <property type="molecule type" value="Genomic_DNA"/>
</dbReference>
<feature type="domain" description="HTH lysR-type" evidence="5">
    <location>
        <begin position="1"/>
        <end position="59"/>
    </location>
</feature>
<reference evidence="6 7" key="1">
    <citation type="journal article" date="2012" name="J. Bacteriol.">
        <title>Genome Sequence of Nitratireductor pacificus Type Strain pht-3B.</title>
        <authorList>
            <person name="Lai Q."/>
            <person name="Li G."/>
            <person name="Shao Z."/>
        </authorList>
    </citation>
    <scope>NUCLEOTIDE SEQUENCE [LARGE SCALE GENOMIC DNA]</scope>
    <source>
        <strain evidence="7">pht-3B</strain>
    </source>
</reference>
<dbReference type="GO" id="GO:0043565">
    <property type="term" value="F:sequence-specific DNA binding"/>
    <property type="evidence" value="ECO:0007669"/>
    <property type="project" value="TreeGrafter"/>
</dbReference>
<dbReference type="OrthoDB" id="9813056at2"/>
<dbReference type="Gene3D" id="3.40.190.290">
    <property type="match status" value="1"/>
</dbReference>
<dbReference type="SUPFAM" id="SSF46785">
    <property type="entry name" value="Winged helix' DNA-binding domain"/>
    <property type="match status" value="1"/>
</dbReference>
<keyword evidence="2" id="KW-0805">Transcription regulation</keyword>
<sequence>MDRLTALNVFRTVVDLGSFAEAARQLRLSPAAVSKNIRELETHLAVRLLNRTTRRMSLTEAGALYHQRVSGILDDLHEADATLAPLQQQPRGLLRVSAPVSASLVALTEAIPRFLECYPDIALDLRLDDRRVNIVEDGFDLVIRGSDRLESSSLIARRLLTLDHVLCCAPAYRARAGAPASPEELKRHNCVQFTLSGHADEWTFTKADRSVSIAIDGRYKVTSSLAVRDALRAGFGLSLTPRLYVQEDLAAGRLVPLLEDWTPVETTLYAIYPSARLVQAKVRAFLDFLVETLGASARHDP</sequence>
<gene>
    <name evidence="6" type="ORF">NA2_01300</name>
</gene>
<dbReference type="AlphaFoldDB" id="K2MU83"/>
<keyword evidence="3" id="KW-0238">DNA-binding</keyword>
<evidence type="ECO:0000313" key="7">
    <source>
        <dbReference type="Proteomes" id="UP000006786"/>
    </source>
</evidence>
<dbReference type="PROSITE" id="PS50931">
    <property type="entry name" value="HTH_LYSR"/>
    <property type="match status" value="1"/>
</dbReference>
<dbReference type="STRING" id="391937.NA2_01300"/>
<dbReference type="InterPro" id="IPR036388">
    <property type="entry name" value="WH-like_DNA-bd_sf"/>
</dbReference>
<dbReference type="GO" id="GO:0006351">
    <property type="term" value="P:DNA-templated transcription"/>
    <property type="evidence" value="ECO:0007669"/>
    <property type="project" value="TreeGrafter"/>
</dbReference>
<dbReference type="InterPro" id="IPR058163">
    <property type="entry name" value="LysR-type_TF_proteobact-type"/>
</dbReference>
<dbReference type="Pfam" id="PF00126">
    <property type="entry name" value="HTH_1"/>
    <property type="match status" value="1"/>
</dbReference>